<dbReference type="InterPro" id="IPR017723">
    <property type="entry name" value="Tscrpt_reg_AEP_util-assoc"/>
</dbReference>
<evidence type="ECO:0000256" key="3">
    <source>
        <dbReference type="ARBA" id="ARBA00023163"/>
    </source>
</evidence>
<dbReference type="Proteomes" id="UP000494222">
    <property type="component" value="Unassembled WGS sequence"/>
</dbReference>
<dbReference type="CDD" id="cd07377">
    <property type="entry name" value="WHTH_GntR"/>
    <property type="match status" value="1"/>
</dbReference>
<dbReference type="SMART" id="SM00895">
    <property type="entry name" value="FCD"/>
    <property type="match status" value="1"/>
</dbReference>
<organism evidence="5 6">
    <name type="scientific">Burkholderia latens</name>
    <dbReference type="NCBI Taxonomy" id="488446"/>
    <lineage>
        <taxon>Bacteria</taxon>
        <taxon>Pseudomonadati</taxon>
        <taxon>Pseudomonadota</taxon>
        <taxon>Betaproteobacteria</taxon>
        <taxon>Burkholderiales</taxon>
        <taxon>Burkholderiaceae</taxon>
        <taxon>Burkholderia</taxon>
        <taxon>Burkholderia cepacia complex</taxon>
    </lineage>
</organism>
<dbReference type="InterPro" id="IPR008920">
    <property type="entry name" value="TF_FadR/GntR_C"/>
</dbReference>
<dbReference type="Pfam" id="PF07729">
    <property type="entry name" value="FCD"/>
    <property type="match status" value="1"/>
</dbReference>
<dbReference type="PANTHER" id="PTHR43537">
    <property type="entry name" value="TRANSCRIPTIONAL REGULATOR, GNTR FAMILY"/>
    <property type="match status" value="1"/>
</dbReference>
<keyword evidence="2" id="KW-0238">DNA-binding</keyword>
<name>A0A6P2MVJ0_9BURK</name>
<gene>
    <name evidence="5" type="ORF">BLA24064_03991</name>
</gene>
<dbReference type="PROSITE" id="PS50949">
    <property type="entry name" value="HTH_GNTR"/>
    <property type="match status" value="1"/>
</dbReference>
<dbReference type="InterPro" id="IPR036388">
    <property type="entry name" value="WH-like_DNA-bd_sf"/>
</dbReference>
<dbReference type="SUPFAM" id="SSF46785">
    <property type="entry name" value="Winged helix' DNA-binding domain"/>
    <property type="match status" value="1"/>
</dbReference>
<sequence>MCWGEGIQRSFADMAPSFYTRGFAACPTMTSPNALNAIELLQSQSLAMLVQDMLERAIVSGEYAPGEKLNEVDIATKLNVSRGPVREAFRALEQAGLLRNEKNRGVTVRVVPLREAEEIYEVRAMLDESVARALAKRISPDTLKVLKGIIQSMKDAAKTHDVTRYTELNVQFHDAMVVGVGNTHLTDTYRRLVRQLGLLRQAAIEAEEDAIAVSAAEHDKIVQALASGDEEKAVALVREHVAHGLARMRRMHEQGLPGTGKAAREKARA</sequence>
<dbReference type="AlphaFoldDB" id="A0A6P2MVJ0"/>
<evidence type="ECO:0000313" key="5">
    <source>
        <dbReference type="EMBL" id="VWB84521.1"/>
    </source>
</evidence>
<dbReference type="SUPFAM" id="SSF48008">
    <property type="entry name" value="GntR ligand-binding domain-like"/>
    <property type="match status" value="1"/>
</dbReference>
<dbReference type="EMBL" id="CABVPL010000031">
    <property type="protein sequence ID" value="VWB84521.1"/>
    <property type="molecule type" value="Genomic_DNA"/>
</dbReference>
<proteinExistence type="predicted"/>
<dbReference type="InterPro" id="IPR011711">
    <property type="entry name" value="GntR_C"/>
</dbReference>
<dbReference type="GO" id="GO:0003700">
    <property type="term" value="F:DNA-binding transcription factor activity"/>
    <property type="evidence" value="ECO:0007669"/>
    <property type="project" value="InterPro"/>
</dbReference>
<accession>A0A6P2MVJ0</accession>
<keyword evidence="3" id="KW-0804">Transcription</keyword>
<feature type="domain" description="HTH gntR-type" evidence="4">
    <location>
        <begin position="44"/>
        <end position="111"/>
    </location>
</feature>
<protein>
    <submittedName>
        <fullName evidence="5">GntR family transcriptional regulator</fullName>
    </submittedName>
</protein>
<dbReference type="SMART" id="SM00345">
    <property type="entry name" value="HTH_GNTR"/>
    <property type="match status" value="1"/>
</dbReference>
<dbReference type="Gene3D" id="1.20.120.530">
    <property type="entry name" value="GntR ligand-binding domain-like"/>
    <property type="match status" value="1"/>
</dbReference>
<evidence type="ECO:0000259" key="4">
    <source>
        <dbReference type="PROSITE" id="PS50949"/>
    </source>
</evidence>
<evidence type="ECO:0000313" key="6">
    <source>
        <dbReference type="Proteomes" id="UP000494222"/>
    </source>
</evidence>
<dbReference type="NCBIfam" id="TIGR03338">
    <property type="entry name" value="phnR_burk"/>
    <property type="match status" value="1"/>
</dbReference>
<dbReference type="Pfam" id="PF00392">
    <property type="entry name" value="GntR"/>
    <property type="match status" value="1"/>
</dbReference>
<reference evidence="5 6" key="1">
    <citation type="submission" date="2019-09" db="EMBL/GenBank/DDBJ databases">
        <authorList>
            <person name="Depoorter E."/>
        </authorList>
    </citation>
    <scope>NUCLEOTIDE SEQUENCE [LARGE SCALE GENOMIC DNA]</scope>
    <source>
        <strain evidence="5">LMG 24064</strain>
    </source>
</reference>
<evidence type="ECO:0000256" key="1">
    <source>
        <dbReference type="ARBA" id="ARBA00023015"/>
    </source>
</evidence>
<dbReference type="InterPro" id="IPR000524">
    <property type="entry name" value="Tscrpt_reg_HTH_GntR"/>
</dbReference>
<keyword evidence="1" id="KW-0805">Transcription regulation</keyword>
<dbReference type="Gene3D" id="1.10.10.10">
    <property type="entry name" value="Winged helix-like DNA-binding domain superfamily/Winged helix DNA-binding domain"/>
    <property type="match status" value="1"/>
</dbReference>
<dbReference type="PANTHER" id="PTHR43537:SF5">
    <property type="entry name" value="UXU OPERON TRANSCRIPTIONAL REGULATOR"/>
    <property type="match status" value="1"/>
</dbReference>
<dbReference type="InterPro" id="IPR036390">
    <property type="entry name" value="WH_DNA-bd_sf"/>
</dbReference>
<evidence type="ECO:0000256" key="2">
    <source>
        <dbReference type="ARBA" id="ARBA00023125"/>
    </source>
</evidence>
<dbReference type="GO" id="GO:0003677">
    <property type="term" value="F:DNA binding"/>
    <property type="evidence" value="ECO:0007669"/>
    <property type="project" value="UniProtKB-KW"/>
</dbReference>